<dbReference type="GO" id="GO:0005886">
    <property type="term" value="C:plasma membrane"/>
    <property type="evidence" value="ECO:0007669"/>
    <property type="project" value="TreeGrafter"/>
</dbReference>
<accession>A0A835HS97</accession>
<dbReference type="AlphaFoldDB" id="A0A835HS97"/>
<dbReference type="Gene3D" id="1.20.5.110">
    <property type="match status" value="1"/>
</dbReference>
<proteinExistence type="inferred from homology"/>
<sequence length="289" mass="32012">MFGFRKSPNTKVVKQNSIEPAFLGSSNSSPFDSDSDSDAKKTFTPARRTSSELILPNLNSNAFSDDEGSGASTICYALRNKYNNDFRDSGGLENQSVHELEGYATYKAEETTKSGEQITRTHEAATNIGQDLSRGEKLLGSLGGMFSKTWKPKKTKAIKWSVITRDDSFKRRGNHLEQREKLGLASVPKGRSNLRKTASEPTTALQKVEVEKTKQDDGLNDLSDILGELKVMAIDMGYEIERCVLDSIVHSCGNRAIKTFPSLPTFRSSTNAFSMKRTTDSSIDMNRKQ</sequence>
<dbReference type="PANTHER" id="PTHR19305">
    <property type="entry name" value="SYNAPTOSOMAL ASSOCIATED PROTEIN"/>
    <property type="match status" value="1"/>
</dbReference>
<organism evidence="3 4">
    <name type="scientific">Coptis chinensis</name>
    <dbReference type="NCBI Taxonomy" id="261450"/>
    <lineage>
        <taxon>Eukaryota</taxon>
        <taxon>Viridiplantae</taxon>
        <taxon>Streptophyta</taxon>
        <taxon>Embryophyta</taxon>
        <taxon>Tracheophyta</taxon>
        <taxon>Spermatophyta</taxon>
        <taxon>Magnoliopsida</taxon>
        <taxon>Ranunculales</taxon>
        <taxon>Ranunculaceae</taxon>
        <taxon>Coptidoideae</taxon>
        <taxon>Coptis</taxon>
    </lineage>
</organism>
<evidence type="ECO:0000313" key="4">
    <source>
        <dbReference type="Proteomes" id="UP000631114"/>
    </source>
</evidence>
<feature type="region of interest" description="Disordered" evidence="2">
    <location>
        <begin position="1"/>
        <end position="48"/>
    </location>
</feature>
<comment type="caution">
    <text evidence="3">The sequence shown here is derived from an EMBL/GenBank/DDBJ whole genome shotgun (WGS) entry which is preliminary data.</text>
</comment>
<feature type="non-terminal residue" evidence="3">
    <location>
        <position position="1"/>
    </location>
</feature>
<dbReference type="EMBL" id="JADFTS010000006">
    <property type="protein sequence ID" value="KAF9603709.1"/>
    <property type="molecule type" value="Genomic_DNA"/>
</dbReference>
<reference evidence="3 4" key="1">
    <citation type="submission" date="2020-10" db="EMBL/GenBank/DDBJ databases">
        <title>The Coptis chinensis genome and diversification of protoberbering-type alkaloids.</title>
        <authorList>
            <person name="Wang B."/>
            <person name="Shu S."/>
            <person name="Song C."/>
            <person name="Liu Y."/>
        </authorList>
    </citation>
    <scope>NUCLEOTIDE SEQUENCE [LARGE SCALE GENOMIC DNA]</scope>
    <source>
        <strain evidence="3">HL-2020</strain>
        <tissue evidence="3">Leaf</tissue>
    </source>
</reference>
<evidence type="ECO:0000256" key="1">
    <source>
        <dbReference type="ARBA" id="ARBA00009480"/>
    </source>
</evidence>
<gene>
    <name evidence="3" type="ORF">IFM89_037472</name>
</gene>
<feature type="compositionally biased region" description="Polar residues" evidence="2">
    <location>
        <begin position="7"/>
        <end position="18"/>
    </location>
</feature>
<dbReference type="PANTHER" id="PTHR19305:SF9">
    <property type="entry name" value="SYNAPTOSOMAL-ASSOCIATED PROTEIN 29"/>
    <property type="match status" value="1"/>
</dbReference>
<evidence type="ECO:0000313" key="3">
    <source>
        <dbReference type="EMBL" id="KAF9603709.1"/>
    </source>
</evidence>
<comment type="similarity">
    <text evidence="1">Belongs to the SNAP-25 family.</text>
</comment>
<protein>
    <submittedName>
        <fullName evidence="3">Uncharacterized protein</fullName>
    </submittedName>
</protein>
<keyword evidence="4" id="KW-1185">Reference proteome</keyword>
<dbReference type="OrthoDB" id="19261at2759"/>
<dbReference type="Proteomes" id="UP000631114">
    <property type="component" value="Unassembled WGS sequence"/>
</dbReference>
<evidence type="ECO:0000256" key="2">
    <source>
        <dbReference type="SAM" id="MobiDB-lite"/>
    </source>
</evidence>
<name>A0A835HS97_9MAGN</name>